<organism evidence="1 3">
    <name type="scientific">Flavobacterium tructae</name>
    <dbReference type="NCBI Taxonomy" id="1114873"/>
    <lineage>
        <taxon>Bacteria</taxon>
        <taxon>Pseudomonadati</taxon>
        <taxon>Bacteroidota</taxon>
        <taxon>Flavobacteriia</taxon>
        <taxon>Flavobacteriales</taxon>
        <taxon>Flavobacteriaceae</taxon>
        <taxon>Flavobacterium</taxon>
    </lineage>
</organism>
<keyword evidence="4" id="KW-1185">Reference proteome</keyword>
<evidence type="ECO:0000313" key="3">
    <source>
        <dbReference type="Proteomes" id="UP000180252"/>
    </source>
</evidence>
<dbReference type="STRING" id="1278819.BHE19_13085"/>
<gene>
    <name evidence="2" type="ORF">B0A71_11785</name>
    <name evidence="1" type="ORF">BHE19_13085</name>
</gene>
<comment type="caution">
    <text evidence="1">The sequence shown here is derived from an EMBL/GenBank/DDBJ whole genome shotgun (WGS) entry which is preliminary data.</text>
</comment>
<dbReference type="AlphaFoldDB" id="A0A1S1J4H5"/>
<evidence type="ECO:0008006" key="5">
    <source>
        <dbReference type="Google" id="ProtNLM"/>
    </source>
</evidence>
<reference evidence="3" key="2">
    <citation type="submission" date="2016-09" db="EMBL/GenBank/DDBJ databases">
        <authorList>
            <person name="Chen S."/>
            <person name="Walker E."/>
        </authorList>
    </citation>
    <scope>NUCLEOTIDE SEQUENCE [LARGE SCALE GENOMIC DNA]</scope>
    <source>
        <strain evidence="3">MSU</strain>
    </source>
</reference>
<protein>
    <recommendedName>
        <fullName evidence="5">TIGR03032 family protein</fullName>
    </recommendedName>
</protein>
<dbReference type="EMBL" id="MIKE01000024">
    <property type="protein sequence ID" value="OHT44638.1"/>
    <property type="molecule type" value="Genomic_DNA"/>
</dbReference>
<dbReference type="Proteomes" id="UP000180252">
    <property type="component" value="Unassembled WGS sequence"/>
</dbReference>
<name>A0A1S1J4H5_9FLAO</name>
<reference evidence="2 4" key="3">
    <citation type="submission" date="2016-11" db="EMBL/GenBank/DDBJ databases">
        <title>Whole genomes of Flavobacteriaceae.</title>
        <authorList>
            <person name="Stine C."/>
            <person name="Li C."/>
            <person name="Tadesse D."/>
        </authorList>
    </citation>
    <scope>NUCLEOTIDE SEQUENCE [LARGE SCALE GENOMIC DNA]</scope>
    <source>
        <strain evidence="2 4">ATCC BAA-2541</strain>
    </source>
</reference>
<sequence>MKLEFNSKLRNYIVLSVLNQEEILISKRNSIFIYNILTEDIKFILSLPCSYTLNFLSKSGLITRVLRLGVRYALTISENKLLVVFDKKFFEVNILEGTYKITFNITRGNRPLNIANVENINNFDDSLYFGEYFANFERVPVNIYQRLKDSSWKIVYTFPEGTIEHIHAIVPDKFRDCLWILTGDFNKASGIWMAKNNFEEVTPILLGQQIFRSCVAFPEEKGIIYATDSQFENNSIRILHEKNNEWVSDFICEINGPAIYGCKVKNDLFFSTSVEGDSIAKGKFLKYLDREAGPGIKENFSHIVGGNFEKGFNILTKNKKDFFPFILFQFGAITFPTGINETDFLFSYNISLKKNNLNTEIFKINN</sequence>
<dbReference type="RefSeq" id="WP_070907867.1">
    <property type="nucleotide sequence ID" value="NZ_MIKE01000024.1"/>
</dbReference>
<dbReference type="EMBL" id="MUHG01000018">
    <property type="protein sequence ID" value="OXB19224.1"/>
    <property type="molecule type" value="Genomic_DNA"/>
</dbReference>
<accession>A0A1S1J4H5</accession>
<dbReference type="OrthoDB" id="6308355at2"/>
<dbReference type="Proteomes" id="UP000198319">
    <property type="component" value="Unassembled WGS sequence"/>
</dbReference>
<evidence type="ECO:0000313" key="2">
    <source>
        <dbReference type="EMBL" id="OXB19224.1"/>
    </source>
</evidence>
<proteinExistence type="predicted"/>
<evidence type="ECO:0000313" key="1">
    <source>
        <dbReference type="EMBL" id="OHT44638.1"/>
    </source>
</evidence>
<evidence type="ECO:0000313" key="4">
    <source>
        <dbReference type="Proteomes" id="UP000198319"/>
    </source>
</evidence>
<reference evidence="1" key="1">
    <citation type="submission" date="2016-09" db="EMBL/GenBank/DDBJ databases">
        <authorList>
            <person name="Capua I."/>
            <person name="De Benedictis P."/>
            <person name="Joannis T."/>
            <person name="Lombin L.H."/>
            <person name="Cattoli G."/>
        </authorList>
    </citation>
    <scope>NUCLEOTIDE SEQUENCE [LARGE SCALE GENOMIC DNA]</scope>
    <source>
        <strain evidence="1">MSU</strain>
    </source>
</reference>